<dbReference type="PANTHER" id="PTHR23403:SF1">
    <property type="entry name" value="TREHALASE"/>
    <property type="match status" value="1"/>
</dbReference>
<dbReference type="SUPFAM" id="SSF48208">
    <property type="entry name" value="Six-hairpin glycosidases"/>
    <property type="match status" value="1"/>
</dbReference>
<dbReference type="PROSITE" id="PS00927">
    <property type="entry name" value="TREHALASE_1"/>
    <property type="match status" value="1"/>
</dbReference>
<organism evidence="3 4">
    <name type="scientific">Pseudoalteromonas fenneropenaei</name>
    <dbReference type="NCBI Taxonomy" id="1737459"/>
    <lineage>
        <taxon>Bacteria</taxon>
        <taxon>Pseudomonadati</taxon>
        <taxon>Pseudomonadota</taxon>
        <taxon>Gammaproteobacteria</taxon>
        <taxon>Alteromonadales</taxon>
        <taxon>Pseudoalteromonadaceae</taxon>
        <taxon>Pseudoalteromonas</taxon>
    </lineage>
</organism>
<dbReference type="InterPro" id="IPR001661">
    <property type="entry name" value="Glyco_hydro_37"/>
</dbReference>
<sequence length="494" mass="55737">MKFEHSALFKAVQSSGLFPDSKTFADALPKVSWQHAMQTYEQNPVADLATFVAAHFDFAQSPELAPLPDFNDVRAYIEHLWSCLARDAQTQGQGSLLPLPAPYIVPGGRFNEIYYWDSYFTALGLMDSGRHSQVAAMLDNFISLIMTFGHVPNGNRSYYLSRSQPPVTALMAGLLWPHQQHDLSWVRKVCDALEREYAFWMTGAALLGEQHVAARRVVRMPCGALLNRYWDDEAEPRPESYKEDVEAAAKLAPAERAGFYREIRAACESGWDFSSRWLACADDLRSIHTTSRIPIDLNALLVMLEQQLSRCYSALGEPQQALRYVQLAKQRTEAIERYCWHEENGWYHDYNFVSGTSTSVQSLAATTMLFAGLTSASQAERMATRLANKFLQAGGLVTTLTTSAQQWDSPNGWAPLQWFGVSGLLRYGFDELAHTIMRRWINMVEMDFARHGCLLEKYNVCDLHARAGGGEYLVQQGFGWTNGVTQRFYTLLGE</sequence>
<keyword evidence="2" id="KW-0326">Glycosidase</keyword>
<dbReference type="EMBL" id="JBHRSD010000047">
    <property type="protein sequence ID" value="MFC3034700.1"/>
    <property type="molecule type" value="Genomic_DNA"/>
</dbReference>
<dbReference type="Proteomes" id="UP001595453">
    <property type="component" value="Unassembled WGS sequence"/>
</dbReference>
<dbReference type="Gene3D" id="1.50.10.10">
    <property type="match status" value="1"/>
</dbReference>
<dbReference type="PROSITE" id="PS00928">
    <property type="entry name" value="TREHALASE_2"/>
    <property type="match status" value="1"/>
</dbReference>
<dbReference type="Pfam" id="PF01204">
    <property type="entry name" value="Trehalase"/>
    <property type="match status" value="1"/>
</dbReference>
<protein>
    <submittedName>
        <fullName evidence="3">Alpha,alpha-trehalase TreF</fullName>
    </submittedName>
</protein>
<evidence type="ECO:0000256" key="1">
    <source>
        <dbReference type="ARBA" id="ARBA00022801"/>
    </source>
</evidence>
<dbReference type="PRINTS" id="PR00744">
    <property type="entry name" value="GLHYDRLASE37"/>
</dbReference>
<dbReference type="InterPro" id="IPR018232">
    <property type="entry name" value="Glyco_hydro_37_CS"/>
</dbReference>
<dbReference type="NCBIfam" id="NF009773">
    <property type="entry name" value="PRK13270.1"/>
    <property type="match status" value="1"/>
</dbReference>
<comment type="caution">
    <text evidence="3">The sequence shown here is derived from an EMBL/GenBank/DDBJ whole genome shotgun (WGS) entry which is preliminary data.</text>
</comment>
<accession>A0ABV7CQ80</accession>
<evidence type="ECO:0000313" key="4">
    <source>
        <dbReference type="Proteomes" id="UP001595453"/>
    </source>
</evidence>
<dbReference type="InterPro" id="IPR012341">
    <property type="entry name" value="6hp_glycosidase-like_sf"/>
</dbReference>
<keyword evidence="4" id="KW-1185">Reference proteome</keyword>
<proteinExistence type="predicted"/>
<reference evidence="4" key="1">
    <citation type="journal article" date="2019" name="Int. J. Syst. Evol. Microbiol.">
        <title>The Global Catalogue of Microorganisms (GCM) 10K type strain sequencing project: providing services to taxonomists for standard genome sequencing and annotation.</title>
        <authorList>
            <consortium name="The Broad Institute Genomics Platform"/>
            <consortium name="The Broad Institute Genome Sequencing Center for Infectious Disease"/>
            <person name="Wu L."/>
            <person name="Ma J."/>
        </authorList>
    </citation>
    <scope>NUCLEOTIDE SEQUENCE [LARGE SCALE GENOMIC DNA]</scope>
    <source>
        <strain evidence="4">KCTC 42730</strain>
    </source>
</reference>
<gene>
    <name evidence="3" type="primary">treF</name>
    <name evidence="3" type="ORF">ACFOEE_19530</name>
</gene>
<evidence type="ECO:0000256" key="2">
    <source>
        <dbReference type="ARBA" id="ARBA00023295"/>
    </source>
</evidence>
<dbReference type="InterPro" id="IPR008928">
    <property type="entry name" value="6-hairpin_glycosidase_sf"/>
</dbReference>
<evidence type="ECO:0000313" key="3">
    <source>
        <dbReference type="EMBL" id="MFC3034700.1"/>
    </source>
</evidence>
<keyword evidence="1" id="KW-0378">Hydrolase</keyword>
<dbReference type="RefSeq" id="WP_377128490.1">
    <property type="nucleotide sequence ID" value="NZ_JBHRSD010000047.1"/>
</dbReference>
<name>A0ABV7CQ80_9GAMM</name>
<dbReference type="PANTHER" id="PTHR23403">
    <property type="entry name" value="TREHALASE"/>
    <property type="match status" value="1"/>
</dbReference>